<reference evidence="4 5" key="1">
    <citation type="journal article" date="2015" name="Genome Announc.">
        <title>Expanding the biotechnology potential of lactobacilli through comparative genomics of 213 strains and associated genera.</title>
        <authorList>
            <person name="Sun Z."/>
            <person name="Harris H.M."/>
            <person name="McCann A."/>
            <person name="Guo C."/>
            <person name="Argimon S."/>
            <person name="Zhang W."/>
            <person name="Yang X."/>
            <person name="Jeffery I.B."/>
            <person name="Cooney J.C."/>
            <person name="Kagawa T.F."/>
            <person name="Liu W."/>
            <person name="Song Y."/>
            <person name="Salvetti E."/>
            <person name="Wrobel A."/>
            <person name="Rasinkangas P."/>
            <person name="Parkhill J."/>
            <person name="Rea M.C."/>
            <person name="O'Sullivan O."/>
            <person name="Ritari J."/>
            <person name="Douillard F.P."/>
            <person name="Paul Ross R."/>
            <person name="Yang R."/>
            <person name="Briner A.E."/>
            <person name="Felis G.E."/>
            <person name="de Vos W.M."/>
            <person name="Barrangou R."/>
            <person name="Klaenhammer T.R."/>
            <person name="Caufield P.W."/>
            <person name="Cui Y."/>
            <person name="Zhang H."/>
            <person name="O'Toole P.W."/>
        </authorList>
    </citation>
    <scope>NUCLEOTIDE SEQUENCE [LARGE SCALE GENOMIC DNA]</scope>
    <source>
        <strain evidence="4 5">DSM 20605</strain>
    </source>
</reference>
<proteinExistence type="predicted"/>
<dbReference type="InterPro" id="IPR001155">
    <property type="entry name" value="OxRdtase_FMN_N"/>
</dbReference>
<dbReference type="SUPFAM" id="SSF51395">
    <property type="entry name" value="FMN-linked oxidoreductases"/>
    <property type="match status" value="1"/>
</dbReference>
<dbReference type="RefSeq" id="WP_010581191.1">
    <property type="nucleotide sequence ID" value="NZ_AHYZ01000167.1"/>
</dbReference>
<dbReference type="CDD" id="cd04735">
    <property type="entry name" value="OYE_like_4_FMN"/>
    <property type="match status" value="1"/>
</dbReference>
<keyword evidence="2" id="KW-0560">Oxidoreductase</keyword>
<dbReference type="InterPro" id="IPR051799">
    <property type="entry name" value="NADH_flavin_oxidoreductase"/>
</dbReference>
<dbReference type="PATRIC" id="fig|1133569.4.peg.1925"/>
<dbReference type="Gene3D" id="3.20.20.70">
    <property type="entry name" value="Aldolase class I"/>
    <property type="match status" value="1"/>
</dbReference>
<dbReference type="EMBL" id="AYYX01000006">
    <property type="protein sequence ID" value="KRM89395.1"/>
    <property type="molecule type" value="Genomic_DNA"/>
</dbReference>
<evidence type="ECO:0000313" key="5">
    <source>
        <dbReference type="Proteomes" id="UP000051576"/>
    </source>
</evidence>
<dbReference type="PANTHER" id="PTHR43656:SF2">
    <property type="entry name" value="BINDING OXIDOREDUCTASE, PUTATIVE (AFU_ORTHOLOGUE AFUA_2G08260)-RELATED"/>
    <property type="match status" value="1"/>
</dbReference>
<dbReference type="STRING" id="1133569.FD21_GL001780"/>
<dbReference type="OrthoDB" id="9772736at2"/>
<dbReference type="GO" id="GO:0010181">
    <property type="term" value="F:FMN binding"/>
    <property type="evidence" value="ECO:0007669"/>
    <property type="project" value="InterPro"/>
</dbReference>
<evidence type="ECO:0000256" key="1">
    <source>
        <dbReference type="ARBA" id="ARBA00022630"/>
    </source>
</evidence>
<dbReference type="AlphaFoldDB" id="A0A0R2CNJ3"/>
<protein>
    <submittedName>
        <fullName evidence="4">NADPH dehydrogenase</fullName>
    </submittedName>
</protein>
<dbReference type="GO" id="GO:0016491">
    <property type="term" value="F:oxidoreductase activity"/>
    <property type="evidence" value="ECO:0007669"/>
    <property type="project" value="UniProtKB-KW"/>
</dbReference>
<keyword evidence="1" id="KW-0285">Flavoprotein</keyword>
<evidence type="ECO:0000313" key="4">
    <source>
        <dbReference type="EMBL" id="KRM89395.1"/>
    </source>
</evidence>
<name>A0A0R2CNJ3_9LACO</name>
<evidence type="ECO:0000259" key="3">
    <source>
        <dbReference type="Pfam" id="PF00724"/>
    </source>
</evidence>
<dbReference type="Proteomes" id="UP000051576">
    <property type="component" value="Unassembled WGS sequence"/>
</dbReference>
<sequence>MDNFLQPYTFQNGLRIDNRLVMAPITTKSSFFDGSVTQDELEFYRQRSGVGMVITETANVNERGKGFEGGLSAAGDQLLPSLKKLAGTIKINGSRAILQLFSAGRMTNSWILHGKKPQSASAIPALRPQAEVPEAMSEIEIIQTVDDFVQATRRAILAGFDGVELQGANTYLLQQFFSPHSNRRNDQWGGNLQKRMKLPLTVINEVHQAIRRYARRPFILGYRFSPEELETPGIRLTDTLNLVDQLANSSVDYLHTSLGKAWRPAINQTADQDPINLQILKRLQQKKPLIVTGGLCTPQEVTAALEKGATFAAMGRELLREPQWLKKVQAKAEASIRYQLDPNEMDELGLPHGLQVFLKNDFADTINFKK</sequence>
<comment type="caution">
    <text evidence="4">The sequence shown here is derived from an EMBL/GenBank/DDBJ whole genome shotgun (WGS) entry which is preliminary data.</text>
</comment>
<dbReference type="InterPro" id="IPR013785">
    <property type="entry name" value="Aldolase_TIM"/>
</dbReference>
<feature type="domain" description="NADH:flavin oxidoreductase/NADH oxidase N-terminal" evidence="3">
    <location>
        <begin position="6"/>
        <end position="331"/>
    </location>
</feature>
<keyword evidence="5" id="KW-1185">Reference proteome</keyword>
<evidence type="ECO:0000256" key="2">
    <source>
        <dbReference type="ARBA" id="ARBA00023002"/>
    </source>
</evidence>
<dbReference type="eggNOG" id="COG1902">
    <property type="taxonomic scope" value="Bacteria"/>
</dbReference>
<accession>A0A0R2CNJ3</accession>
<dbReference type="Pfam" id="PF00724">
    <property type="entry name" value="Oxidored_FMN"/>
    <property type="match status" value="1"/>
</dbReference>
<gene>
    <name evidence="4" type="ORF">FD21_GL001780</name>
</gene>
<organism evidence="4 5">
    <name type="scientific">Liquorilactobacillus vini DSM 20605</name>
    <dbReference type="NCBI Taxonomy" id="1133569"/>
    <lineage>
        <taxon>Bacteria</taxon>
        <taxon>Bacillati</taxon>
        <taxon>Bacillota</taxon>
        <taxon>Bacilli</taxon>
        <taxon>Lactobacillales</taxon>
        <taxon>Lactobacillaceae</taxon>
        <taxon>Liquorilactobacillus</taxon>
    </lineage>
</organism>
<dbReference type="PANTHER" id="PTHR43656">
    <property type="entry name" value="BINDING OXIDOREDUCTASE, PUTATIVE (AFU_ORTHOLOGUE AFUA_2G08260)-RELATED"/>
    <property type="match status" value="1"/>
</dbReference>